<dbReference type="InterPro" id="IPR013155">
    <property type="entry name" value="M/V/L/I-tRNA-synth_anticd-bd"/>
</dbReference>
<dbReference type="GO" id="GO:0008270">
    <property type="term" value="F:zinc ion binding"/>
    <property type="evidence" value="ECO:0007669"/>
    <property type="project" value="UniProtKB-UniRule"/>
</dbReference>
<name>Z9JS05_9MICO</name>
<dbReference type="GO" id="GO:0005524">
    <property type="term" value="F:ATP binding"/>
    <property type="evidence" value="ECO:0007669"/>
    <property type="project" value="UniProtKB-UniRule"/>
</dbReference>
<dbReference type="PANTHER" id="PTHR42780">
    <property type="entry name" value="SOLEUCYL-TRNA SYNTHETASE"/>
    <property type="match status" value="1"/>
</dbReference>
<dbReference type="SUPFAM" id="SSF50677">
    <property type="entry name" value="ValRS/IleRS/LeuRS editing domain"/>
    <property type="match status" value="1"/>
</dbReference>
<sequence length="1098" mass="122309">MVYPKNGSPLVPSPNLPALENRIQEFWRTDDTFRASIAQRADAPEFVFYDGPPFANGLPHYGHLLTGFVKDVVPRFRTMCGDRVERRFGWDTHGLPAELEAMRELGMTEKSEIEAMGVEQFNAAARASVLKYTKEWEEYVTRQARWVDFENDYKTLDPTFMESVLWAFKTLHDKGRAYEGYSVMPYCWKDETVLSTHELRMDDDVYQDRQDPSVVITFPLTGDRAEQLGLAGVKALAWTTTPWTLPTNFSLAVGPEITYVTVPAGPRGAADGTAEGAGTFLLAEDLLGAFVKELGYEDLEAVQAAVGERRYAGAELEHITYDVLWDVYSADREKWGTQNAWIITVADYVSTSDGTGIVHQATAYGEEDQKVNAAYGIPVIVSVDDGAQFLDHFRGTALDEIAGLQVFEANRPIIRNLQRMHRLFKETSYVHSYPHCWRCRNPLIYKAVSSWFVKVADQRERMLALNEQIEWVPGNVKHGQFGTWLEGARDWAISRNRYFGTPIPVWKSDDPNHPRTDVYGSLEELERDFGRVPTDELGEVNLHRPYIDHLTRPNPDDPTGKSTMRRVTDVFDVWFDSGSMPFAQVHYPFENADWFETHNPADFIVEYIGQTRGWFYVMHVLSTALFDRPAFSSVICHGIVLGEDGQKMSKSLRNYPDVREMFDAYGADAMRWFLMSSPILRGGNLVVDEPRIRDAVRQTVLPLWSVWYFLALYANAAGEKDAAGRPAGYEAAPRHEADDVMDRYLLARTGDLVRTVQERMTALSIADAAEAIQDHLDMLTNWYVRRSRDRFWAGDAQAIDVLWTCLEALTRVAAPLLPMVTEDIWQQMTGGRSVHLTDWPDADLFPRDEELVARMDEVRRVASVGNSLRKKEGLRARLPLAELTVVRADPEQLAPFAEIIADELNVKSVRLLDVAGEEARGMGVEQRLSVNARAAGPRLGKQVQLAIKGAKSGDWSQAEDGTVTAGGLALVEGEYTLELVAGSGAAAEGRAIGVLRGGDFLVLDTRLTPELESEGTARDVVRAIQQARREAGLEVSDRIALTVAGDEAVVAAVAAHRDLVAGEVLASSLDVPAEPAAGAHTAEEKVAGGAVRLSVARA</sequence>
<evidence type="ECO:0000256" key="10">
    <source>
        <dbReference type="ARBA" id="ARBA00022840"/>
    </source>
</evidence>
<dbReference type="PANTHER" id="PTHR42780:SF1">
    <property type="entry name" value="ISOLEUCINE--TRNA LIGASE, CYTOPLASMIC"/>
    <property type="match status" value="1"/>
</dbReference>
<dbReference type="GO" id="GO:0000049">
    <property type="term" value="F:tRNA binding"/>
    <property type="evidence" value="ECO:0007669"/>
    <property type="project" value="InterPro"/>
</dbReference>
<comment type="catalytic activity">
    <reaction evidence="14 15">
        <text>tRNA(Ile) + L-isoleucine + ATP = L-isoleucyl-tRNA(Ile) + AMP + diphosphate</text>
        <dbReference type="Rhea" id="RHEA:11060"/>
        <dbReference type="Rhea" id="RHEA-COMP:9666"/>
        <dbReference type="Rhea" id="RHEA-COMP:9695"/>
        <dbReference type="ChEBI" id="CHEBI:30616"/>
        <dbReference type="ChEBI" id="CHEBI:33019"/>
        <dbReference type="ChEBI" id="CHEBI:58045"/>
        <dbReference type="ChEBI" id="CHEBI:78442"/>
        <dbReference type="ChEBI" id="CHEBI:78528"/>
        <dbReference type="ChEBI" id="CHEBI:456215"/>
        <dbReference type="EC" id="6.1.1.5"/>
    </reaction>
</comment>
<evidence type="ECO:0000313" key="18">
    <source>
        <dbReference type="EMBL" id="EWS81160.1"/>
    </source>
</evidence>
<comment type="subcellular location">
    <subcellularLocation>
        <location evidence="2 15">Cytoplasm</location>
    </subcellularLocation>
</comment>
<keyword evidence="19" id="KW-1185">Reference proteome</keyword>
<dbReference type="EMBL" id="JDYK01000009">
    <property type="protein sequence ID" value="EWS81160.1"/>
    <property type="molecule type" value="Genomic_DNA"/>
</dbReference>
<comment type="domain">
    <text evidence="15">IleRS has two distinct active sites: one for aminoacylation and one for editing. The misactivated valine is translocated from the active site to the editing site, which sterically excludes the correctly activated isoleucine. The single editing site contains two valyl binding pockets, one specific for each substrate (Val-AMP or Val-tRNA(Ile)).</text>
</comment>
<evidence type="ECO:0000256" key="3">
    <source>
        <dbReference type="ARBA" id="ARBA00007078"/>
    </source>
</evidence>
<dbReference type="eggNOG" id="COG0060">
    <property type="taxonomic scope" value="Bacteria"/>
</dbReference>
<organism evidence="18 19">
    <name type="scientific">Brachybacterium phenoliresistens</name>
    <dbReference type="NCBI Taxonomy" id="396014"/>
    <lineage>
        <taxon>Bacteria</taxon>
        <taxon>Bacillati</taxon>
        <taxon>Actinomycetota</taxon>
        <taxon>Actinomycetes</taxon>
        <taxon>Micrococcales</taxon>
        <taxon>Dermabacteraceae</taxon>
        <taxon>Brachybacterium</taxon>
    </lineage>
</organism>
<dbReference type="Gene3D" id="1.10.730.10">
    <property type="entry name" value="Isoleucyl-tRNA Synthetase, Domain 1"/>
    <property type="match status" value="1"/>
</dbReference>
<evidence type="ECO:0000256" key="2">
    <source>
        <dbReference type="ARBA" id="ARBA00004496"/>
    </source>
</evidence>
<dbReference type="GO" id="GO:0005737">
    <property type="term" value="C:cytoplasm"/>
    <property type="evidence" value="ECO:0007669"/>
    <property type="project" value="UniProtKB-SubCell"/>
</dbReference>
<dbReference type="GO" id="GO:0004822">
    <property type="term" value="F:isoleucine-tRNA ligase activity"/>
    <property type="evidence" value="ECO:0007669"/>
    <property type="project" value="UniProtKB-UniRule"/>
</dbReference>
<dbReference type="Proteomes" id="UP000023067">
    <property type="component" value="Unassembled WGS sequence"/>
</dbReference>
<keyword evidence="10 15" id="KW-0067">ATP-binding</keyword>
<dbReference type="FunFam" id="3.40.50.620:FF:000075">
    <property type="entry name" value="Isoleucine--tRNA ligase"/>
    <property type="match status" value="1"/>
</dbReference>
<proteinExistence type="inferred from homology"/>
<keyword evidence="8 15" id="KW-0547">Nucleotide-binding</keyword>
<evidence type="ECO:0000313" key="19">
    <source>
        <dbReference type="Proteomes" id="UP000023067"/>
    </source>
</evidence>
<evidence type="ECO:0000259" key="17">
    <source>
        <dbReference type="Pfam" id="PF08264"/>
    </source>
</evidence>
<keyword evidence="9 15" id="KW-0862">Zinc</keyword>
<evidence type="ECO:0000256" key="11">
    <source>
        <dbReference type="ARBA" id="ARBA00022917"/>
    </source>
</evidence>
<keyword evidence="7 15" id="KW-0479">Metal-binding</keyword>
<dbReference type="InterPro" id="IPR033709">
    <property type="entry name" value="Anticodon_Ile_ABEc"/>
</dbReference>
<evidence type="ECO:0000256" key="7">
    <source>
        <dbReference type="ARBA" id="ARBA00022723"/>
    </source>
</evidence>
<evidence type="ECO:0000259" key="16">
    <source>
        <dbReference type="Pfam" id="PF00133"/>
    </source>
</evidence>
<dbReference type="InterPro" id="IPR014729">
    <property type="entry name" value="Rossmann-like_a/b/a_fold"/>
</dbReference>
<feature type="domain" description="Methionyl/Valyl/Leucyl/Isoleucyl-tRNA synthetase anticodon-binding" evidence="17">
    <location>
        <begin position="742"/>
        <end position="880"/>
    </location>
</feature>
<dbReference type="CDD" id="cd00818">
    <property type="entry name" value="IleRS_core"/>
    <property type="match status" value="1"/>
</dbReference>
<evidence type="ECO:0000256" key="15">
    <source>
        <dbReference type="HAMAP-Rule" id="MF_02003"/>
    </source>
</evidence>
<dbReference type="HAMAP" id="MF_02003">
    <property type="entry name" value="Ile_tRNA_synth_type2"/>
    <property type="match status" value="1"/>
</dbReference>
<evidence type="ECO:0000256" key="14">
    <source>
        <dbReference type="ARBA" id="ARBA00048359"/>
    </source>
</evidence>
<evidence type="ECO:0000256" key="1">
    <source>
        <dbReference type="ARBA" id="ARBA00001947"/>
    </source>
</evidence>
<dbReference type="Pfam" id="PF00133">
    <property type="entry name" value="tRNA-synt_1"/>
    <property type="match status" value="1"/>
</dbReference>
<dbReference type="Pfam" id="PF19302">
    <property type="entry name" value="DUF5915"/>
    <property type="match status" value="1"/>
</dbReference>
<dbReference type="Gene3D" id="3.90.740.10">
    <property type="entry name" value="Valyl/Leucyl/Isoleucyl-tRNA synthetase, editing domain"/>
    <property type="match status" value="1"/>
</dbReference>
<dbReference type="FunFam" id="3.40.50.620:FF:000063">
    <property type="entry name" value="Isoleucine--tRNA ligase"/>
    <property type="match status" value="1"/>
</dbReference>
<reference evidence="18 19" key="1">
    <citation type="submission" date="2014-02" db="EMBL/GenBank/DDBJ databases">
        <title>Genome sequence of Brachybacterium phenoliresistens strain W13A50.</title>
        <authorList>
            <person name="Wang X."/>
        </authorList>
    </citation>
    <scope>NUCLEOTIDE SEQUENCE [LARGE SCALE GENOMIC DNA]</scope>
    <source>
        <strain evidence="18 19">W13A50</strain>
    </source>
</reference>
<dbReference type="PATRIC" id="fig|396014.3.peg.2035"/>
<comment type="function">
    <text evidence="13 15">Catalyzes the attachment of isoleucine to tRNA(Ile). As IleRS can inadvertently accommodate and process structurally similar amino acids such as valine, to avoid such errors it has two additional distinct tRNA(Ile)-dependent editing activities. One activity is designated as 'pretransfer' editing and involves the hydrolysis of activated Val-AMP. The other activity is designated 'posttransfer' editing and involves deacylation of mischarged Val-tRNA(Ile).</text>
</comment>
<dbReference type="InterPro" id="IPR009008">
    <property type="entry name" value="Val/Leu/Ile-tRNA-synth_edit"/>
</dbReference>
<dbReference type="GO" id="GO:0006428">
    <property type="term" value="P:isoleucyl-tRNA aminoacylation"/>
    <property type="evidence" value="ECO:0007669"/>
    <property type="project" value="UniProtKB-UniRule"/>
</dbReference>
<feature type="binding site" evidence="15">
    <location>
        <position position="650"/>
    </location>
    <ligand>
        <name>ATP</name>
        <dbReference type="ChEBI" id="CHEBI:30616"/>
    </ligand>
</feature>
<dbReference type="AlphaFoldDB" id="Z9JS05"/>
<evidence type="ECO:0000256" key="13">
    <source>
        <dbReference type="ARBA" id="ARBA00025217"/>
    </source>
</evidence>
<keyword evidence="12 15" id="KW-0030">Aminoacyl-tRNA synthetase</keyword>
<gene>
    <name evidence="15 18" type="primary">ileS</name>
    <name evidence="18" type="ORF">BF93_18505</name>
</gene>
<dbReference type="InterPro" id="IPR001412">
    <property type="entry name" value="aa-tRNA-synth_I_CS"/>
</dbReference>
<comment type="cofactor">
    <cofactor evidence="1 15">
        <name>Zn(2+)</name>
        <dbReference type="ChEBI" id="CHEBI:29105"/>
    </cofactor>
</comment>
<dbReference type="Pfam" id="PF08264">
    <property type="entry name" value="Anticodon_1"/>
    <property type="match status" value="1"/>
</dbReference>
<feature type="short sequence motif" description="'KMSKS' region" evidence="15">
    <location>
        <begin position="647"/>
        <end position="651"/>
    </location>
</feature>
<dbReference type="SUPFAM" id="SSF47323">
    <property type="entry name" value="Anticodon-binding domain of a subclass of class I aminoacyl-tRNA synthetases"/>
    <property type="match status" value="2"/>
</dbReference>
<evidence type="ECO:0000256" key="5">
    <source>
        <dbReference type="ARBA" id="ARBA00022490"/>
    </source>
</evidence>
<dbReference type="GO" id="GO:0002161">
    <property type="term" value="F:aminoacyl-tRNA deacylase activity"/>
    <property type="evidence" value="ECO:0007669"/>
    <property type="project" value="InterPro"/>
</dbReference>
<dbReference type="InterPro" id="IPR023586">
    <property type="entry name" value="Ile-tRNA-ligase_type2"/>
</dbReference>
<keyword evidence="6 15" id="KW-0436">Ligase</keyword>
<keyword evidence="5 15" id="KW-0963">Cytoplasm</keyword>
<evidence type="ECO:0000256" key="8">
    <source>
        <dbReference type="ARBA" id="ARBA00022741"/>
    </source>
</evidence>
<keyword evidence="11 15" id="KW-0648">Protein biosynthesis</keyword>
<evidence type="ECO:0000256" key="6">
    <source>
        <dbReference type="ARBA" id="ARBA00022598"/>
    </source>
</evidence>
<evidence type="ECO:0000256" key="4">
    <source>
        <dbReference type="ARBA" id="ARBA00011245"/>
    </source>
</evidence>
<dbReference type="PROSITE" id="PS00178">
    <property type="entry name" value="AA_TRNA_LIGASE_I"/>
    <property type="match status" value="1"/>
</dbReference>
<dbReference type="OrthoDB" id="9810365at2"/>
<accession>Z9JS05</accession>
<dbReference type="Gene3D" id="3.40.50.620">
    <property type="entry name" value="HUPs"/>
    <property type="match status" value="2"/>
</dbReference>
<dbReference type="EC" id="6.1.1.5" evidence="15"/>
<comment type="subunit">
    <text evidence="4 15">Monomer.</text>
</comment>
<feature type="short sequence motif" description="'HIGH' region" evidence="15">
    <location>
        <begin position="53"/>
        <end position="63"/>
    </location>
</feature>
<feature type="domain" description="Aminoacyl-tRNA synthetase class Ia" evidence="16">
    <location>
        <begin position="23"/>
        <end position="681"/>
    </location>
</feature>
<dbReference type="SUPFAM" id="SSF52374">
    <property type="entry name" value="Nucleotidylyl transferase"/>
    <property type="match status" value="1"/>
</dbReference>
<dbReference type="CDD" id="cd07961">
    <property type="entry name" value="Anticodon_Ia_Ile_ABEc"/>
    <property type="match status" value="1"/>
</dbReference>
<dbReference type="PRINTS" id="PR00984">
    <property type="entry name" value="TRNASYNTHILE"/>
</dbReference>
<protein>
    <recommendedName>
        <fullName evidence="15">Isoleucine--tRNA ligase</fullName>
        <ecNumber evidence="15">6.1.1.5</ecNumber>
    </recommendedName>
    <alternativeName>
        <fullName evidence="15">Isoleucyl-tRNA synthetase</fullName>
        <shortName evidence="15">IleRS</shortName>
    </alternativeName>
</protein>
<dbReference type="HOGENOM" id="CLU_001493_1_1_11"/>
<evidence type="ECO:0000256" key="12">
    <source>
        <dbReference type="ARBA" id="ARBA00023146"/>
    </source>
</evidence>
<comment type="caution">
    <text evidence="18">The sequence shown here is derived from an EMBL/GenBank/DDBJ whole genome shotgun (WGS) entry which is preliminary data.</text>
</comment>
<dbReference type="RefSeq" id="WP_038372409.1">
    <property type="nucleotide sequence ID" value="NZ_BAAAOW010000002.1"/>
</dbReference>
<dbReference type="InterPro" id="IPR002301">
    <property type="entry name" value="Ile-tRNA-ligase"/>
</dbReference>
<comment type="similarity">
    <text evidence="3 15">Belongs to the class-I aminoacyl-tRNA synthetase family. IleS type 2 subfamily.</text>
</comment>
<dbReference type="NCBIfam" id="TIGR00392">
    <property type="entry name" value="ileS"/>
    <property type="match status" value="1"/>
</dbReference>
<dbReference type="InterPro" id="IPR009080">
    <property type="entry name" value="tRNAsynth_Ia_anticodon-bd"/>
</dbReference>
<dbReference type="InterPro" id="IPR002300">
    <property type="entry name" value="aa-tRNA-synth_Ia"/>
</dbReference>
<evidence type="ECO:0000256" key="9">
    <source>
        <dbReference type="ARBA" id="ARBA00022833"/>
    </source>
</evidence>
<dbReference type="STRING" id="396014.BF93_18505"/>